<feature type="domain" description="HTH arsR-type" evidence="4">
    <location>
        <begin position="26"/>
        <end position="120"/>
    </location>
</feature>
<dbReference type="HOGENOM" id="CLU_097806_7_3_10"/>
<dbReference type="InterPro" id="IPR051011">
    <property type="entry name" value="Metal_resp_trans_reg"/>
</dbReference>
<dbReference type="PRINTS" id="PR00778">
    <property type="entry name" value="HTHARSR"/>
</dbReference>
<gene>
    <name evidence="5" type="ordered locus">Slin_6743</name>
</gene>
<geneLocation type="plasmid" evidence="5 6">
    <name>pSLIN01</name>
</geneLocation>
<dbReference type="InterPro" id="IPR036390">
    <property type="entry name" value="WH_DNA-bd_sf"/>
</dbReference>
<dbReference type="PROSITE" id="PS50987">
    <property type="entry name" value="HTH_ARSR_2"/>
    <property type="match status" value="1"/>
</dbReference>
<dbReference type="GO" id="GO:0003677">
    <property type="term" value="F:DNA binding"/>
    <property type="evidence" value="ECO:0007669"/>
    <property type="project" value="UniProtKB-KW"/>
</dbReference>
<evidence type="ECO:0000256" key="1">
    <source>
        <dbReference type="ARBA" id="ARBA00023015"/>
    </source>
</evidence>
<dbReference type="NCBIfam" id="NF033788">
    <property type="entry name" value="HTH_metalloreg"/>
    <property type="match status" value="1"/>
</dbReference>
<dbReference type="AlphaFoldDB" id="D2QV67"/>
<evidence type="ECO:0000313" key="6">
    <source>
        <dbReference type="Proteomes" id="UP000002028"/>
    </source>
</evidence>
<evidence type="ECO:0000256" key="3">
    <source>
        <dbReference type="ARBA" id="ARBA00023163"/>
    </source>
</evidence>
<evidence type="ECO:0000313" key="5">
    <source>
        <dbReference type="EMBL" id="ADB42699.1"/>
    </source>
</evidence>
<keyword evidence="1" id="KW-0805">Transcription regulation</keyword>
<accession>D2QV67</accession>
<protein>
    <submittedName>
        <fullName evidence="5">Transcriptional regulator, ArsR family</fullName>
    </submittedName>
</protein>
<evidence type="ECO:0000256" key="2">
    <source>
        <dbReference type="ARBA" id="ARBA00023125"/>
    </source>
</evidence>
<dbReference type="GO" id="GO:0003700">
    <property type="term" value="F:DNA-binding transcription factor activity"/>
    <property type="evidence" value="ECO:0007669"/>
    <property type="project" value="InterPro"/>
</dbReference>
<dbReference type="KEGG" id="sli:Slin_6743"/>
<keyword evidence="6" id="KW-1185">Reference proteome</keyword>
<proteinExistence type="predicted"/>
<dbReference type="RefSeq" id="WP_012931181.1">
    <property type="nucleotide sequence ID" value="NC_013731.1"/>
</dbReference>
<dbReference type="PANTHER" id="PTHR43132:SF6">
    <property type="entry name" value="HTH-TYPE TRANSCRIPTIONAL REPRESSOR CZRA"/>
    <property type="match status" value="1"/>
</dbReference>
<keyword evidence="2" id="KW-0238">DNA-binding</keyword>
<dbReference type="SMART" id="SM00418">
    <property type="entry name" value="HTH_ARSR"/>
    <property type="match status" value="1"/>
</dbReference>
<dbReference type="InterPro" id="IPR011991">
    <property type="entry name" value="ArsR-like_HTH"/>
</dbReference>
<organism evidence="5 6">
    <name type="scientific">Spirosoma linguale (strain ATCC 33905 / DSM 74 / LMG 10896 / Claus 1)</name>
    <dbReference type="NCBI Taxonomy" id="504472"/>
    <lineage>
        <taxon>Bacteria</taxon>
        <taxon>Pseudomonadati</taxon>
        <taxon>Bacteroidota</taxon>
        <taxon>Cytophagia</taxon>
        <taxon>Cytophagales</taxon>
        <taxon>Cytophagaceae</taxon>
        <taxon>Spirosoma</taxon>
    </lineage>
</organism>
<dbReference type="Gene3D" id="1.10.10.10">
    <property type="entry name" value="Winged helix-like DNA-binding domain superfamily/Winged helix DNA-binding domain"/>
    <property type="match status" value="1"/>
</dbReference>
<dbReference type="InterPro" id="IPR036388">
    <property type="entry name" value="WH-like_DNA-bd_sf"/>
</dbReference>
<name>D2QV67_SPILD</name>
<keyword evidence="3" id="KW-0804">Transcription</keyword>
<sequence>MENSPNCIRVFADQEQIRQCTEKIKHAEPVFDRLAQVLDLAGNANRLKIIYLLQEESNLCVCDLSDILGMSIPAVSQHLRKLKDAQLIQARKVGQTVFYSLRTESTGLLHSLLQHLETMPNASLLATESEGITIMKL</sequence>
<dbReference type="CDD" id="cd00090">
    <property type="entry name" value="HTH_ARSR"/>
    <property type="match status" value="1"/>
</dbReference>
<dbReference type="Pfam" id="PF01022">
    <property type="entry name" value="HTH_5"/>
    <property type="match status" value="1"/>
</dbReference>
<dbReference type="InterPro" id="IPR001845">
    <property type="entry name" value="HTH_ArsR_DNA-bd_dom"/>
</dbReference>
<dbReference type="Proteomes" id="UP000002028">
    <property type="component" value="Plasmid pSLIN01"/>
</dbReference>
<dbReference type="SUPFAM" id="SSF46785">
    <property type="entry name" value="Winged helix' DNA-binding domain"/>
    <property type="match status" value="1"/>
</dbReference>
<keyword evidence="5" id="KW-0614">Plasmid</keyword>
<evidence type="ECO:0000259" key="4">
    <source>
        <dbReference type="PROSITE" id="PS50987"/>
    </source>
</evidence>
<dbReference type="PANTHER" id="PTHR43132">
    <property type="entry name" value="ARSENICAL RESISTANCE OPERON REPRESSOR ARSR-RELATED"/>
    <property type="match status" value="1"/>
</dbReference>
<dbReference type="EMBL" id="CP001770">
    <property type="protein sequence ID" value="ADB42699.1"/>
    <property type="molecule type" value="Genomic_DNA"/>
</dbReference>
<reference evidence="5 6" key="1">
    <citation type="journal article" date="2010" name="Stand. Genomic Sci.">
        <title>Complete genome sequence of Spirosoma linguale type strain (1).</title>
        <authorList>
            <person name="Lail K."/>
            <person name="Sikorski J."/>
            <person name="Saunders E."/>
            <person name="Lapidus A."/>
            <person name="Glavina Del Rio T."/>
            <person name="Copeland A."/>
            <person name="Tice H."/>
            <person name="Cheng J.-F."/>
            <person name="Lucas S."/>
            <person name="Nolan M."/>
            <person name="Bruce D."/>
            <person name="Goodwin L."/>
            <person name="Pitluck S."/>
            <person name="Ivanova N."/>
            <person name="Mavromatis K."/>
            <person name="Ovchinnikova G."/>
            <person name="Pati A."/>
            <person name="Chen A."/>
            <person name="Palaniappan K."/>
            <person name="Land M."/>
            <person name="Hauser L."/>
            <person name="Chang Y.-J."/>
            <person name="Jeffries C.D."/>
            <person name="Chain P."/>
            <person name="Brettin T."/>
            <person name="Detter J.C."/>
            <person name="Schuetze A."/>
            <person name="Rohde M."/>
            <person name="Tindall B.J."/>
            <person name="Goeker M."/>
            <person name="Bristow J."/>
            <person name="Eisen J.A."/>
            <person name="Markowitz V."/>
            <person name="Hugenholtz P."/>
            <person name="Kyrpides N.C."/>
            <person name="Klenk H.-P."/>
            <person name="Chen F."/>
        </authorList>
    </citation>
    <scope>NUCLEOTIDE SEQUENCE [LARGE SCALE GENOMIC DNA]</scope>
    <source>
        <strain evidence="6">ATCC 33905 / DSM 74 / LMG 10896 / Claus 1</strain>
    </source>
</reference>